<comment type="pathway">
    <text evidence="8">Carbohydrate metabolism; D-tagatose 6-phosphate degradation; D-glyceraldehyde 3-phosphate and glycerone phosphate from D-tagatose 6-phosphate: step 1/2.</text>
</comment>
<dbReference type="InterPro" id="IPR017583">
    <property type="entry name" value="Tagatose/fructose_Pkinase"/>
</dbReference>
<gene>
    <name evidence="10" type="ORF">EA71_02788</name>
</gene>
<dbReference type="Gene3D" id="3.40.1190.20">
    <property type="match status" value="1"/>
</dbReference>
<organism evidence="10 11">
    <name type="scientific">Enterococcus durans</name>
    <dbReference type="NCBI Taxonomy" id="53345"/>
    <lineage>
        <taxon>Bacteria</taxon>
        <taxon>Bacillati</taxon>
        <taxon>Bacillota</taxon>
        <taxon>Bacilli</taxon>
        <taxon>Lactobacillales</taxon>
        <taxon>Enterococcaceae</taxon>
        <taxon>Enterococcus</taxon>
    </lineage>
</organism>
<dbReference type="Pfam" id="PF00294">
    <property type="entry name" value="PfkB"/>
    <property type="match status" value="1"/>
</dbReference>
<evidence type="ECO:0000256" key="6">
    <source>
        <dbReference type="ARBA" id="ARBA00022840"/>
    </source>
</evidence>
<dbReference type="PANTHER" id="PTHR46566:SF5">
    <property type="entry name" value="1-PHOSPHOFRUCTOKINASE"/>
    <property type="match status" value="1"/>
</dbReference>
<sequence length="308" mass="33510">MILTITMNPSIDISYPLETFKLDTVNRVRNVRKTAGGKGLNVTRILKQLDTEVIASGLIGGFLGEEIKKDLTQNEIAHDFLPISGETRNCIAVLHDGKQTEILENGPVITEQEARAFLQHFEKLAVKAEIISFSGSLPEGLPADFYRQMLQVCQPKPVVLDCSGTALREVLRGSVKPKLIKPNTEELAGLLGREISTELSDLKAALSDSMFDEIEWIVVSMGGDGAFAKHHETFYCVTIPKIDVVNPVGSGDATVAGLTAAIQQGLSDEAVLKQGNVLGMLNAQEATTGYVQLANYQKLYDQILVEKV</sequence>
<comment type="similarity">
    <text evidence="8">Belongs to the carbohydrate kinase PfkB family. LacC subfamily.</text>
</comment>
<evidence type="ECO:0000256" key="1">
    <source>
        <dbReference type="ARBA" id="ARBA00005380"/>
    </source>
</evidence>
<dbReference type="AlphaFoldDB" id="A0A367CC16"/>
<comment type="catalytic activity">
    <reaction evidence="8">
        <text>D-tagatofuranose 6-phosphate + ATP = D-tagatofuranose 1,6-bisphosphate + ADP + H(+)</text>
        <dbReference type="Rhea" id="RHEA:12420"/>
        <dbReference type="ChEBI" id="CHEBI:15378"/>
        <dbReference type="ChEBI" id="CHEBI:30616"/>
        <dbReference type="ChEBI" id="CHEBI:58694"/>
        <dbReference type="ChEBI" id="CHEBI:58695"/>
        <dbReference type="ChEBI" id="CHEBI:456216"/>
        <dbReference type="EC" id="2.7.1.144"/>
    </reaction>
</comment>
<accession>A0A367CC16</accession>
<dbReference type="RefSeq" id="WP_002350433.1">
    <property type="nucleotide sequence ID" value="NZ_CABGKH010000025.1"/>
</dbReference>
<proteinExistence type="inferred from homology"/>
<evidence type="ECO:0000256" key="4">
    <source>
        <dbReference type="ARBA" id="ARBA00022741"/>
    </source>
</evidence>
<dbReference type="PROSITE" id="PS00584">
    <property type="entry name" value="PFKB_KINASES_2"/>
    <property type="match status" value="1"/>
</dbReference>
<dbReference type="SUPFAM" id="SSF53613">
    <property type="entry name" value="Ribokinase-like"/>
    <property type="match status" value="1"/>
</dbReference>
<dbReference type="GO" id="GO:0019512">
    <property type="term" value="P:lactose catabolic process via tagatose-6-phosphate"/>
    <property type="evidence" value="ECO:0007669"/>
    <property type="project" value="InterPro"/>
</dbReference>
<dbReference type="GO" id="GO:0044281">
    <property type="term" value="P:small molecule metabolic process"/>
    <property type="evidence" value="ECO:0007669"/>
    <property type="project" value="UniProtKB-ARBA"/>
</dbReference>
<dbReference type="GO" id="GO:0008443">
    <property type="term" value="F:phosphofructokinase activity"/>
    <property type="evidence" value="ECO:0007669"/>
    <property type="project" value="UniProtKB-ARBA"/>
</dbReference>
<keyword evidence="2 8" id="KW-0808">Transferase</keyword>
<evidence type="ECO:0000256" key="5">
    <source>
        <dbReference type="ARBA" id="ARBA00022777"/>
    </source>
</evidence>
<dbReference type="InterPro" id="IPR005926">
    <property type="entry name" value="LacC"/>
</dbReference>
<dbReference type="InterPro" id="IPR029056">
    <property type="entry name" value="Ribokinase-like"/>
</dbReference>
<dbReference type="EC" id="2.7.1.144" evidence="7 8"/>
<dbReference type="GO" id="GO:0005829">
    <property type="term" value="C:cytosol"/>
    <property type="evidence" value="ECO:0007669"/>
    <property type="project" value="TreeGrafter"/>
</dbReference>
<dbReference type="InterPro" id="IPR002173">
    <property type="entry name" value="Carboh/pur_kinase_PfkB_CS"/>
</dbReference>
<evidence type="ECO:0000259" key="9">
    <source>
        <dbReference type="Pfam" id="PF00294"/>
    </source>
</evidence>
<name>A0A367CC16_9ENTE</name>
<dbReference type="PANTHER" id="PTHR46566">
    <property type="entry name" value="1-PHOSPHOFRUCTOKINASE-RELATED"/>
    <property type="match status" value="1"/>
</dbReference>
<dbReference type="Proteomes" id="UP000252797">
    <property type="component" value="Unassembled WGS sequence"/>
</dbReference>
<comment type="similarity">
    <text evidence="1">Belongs to the carbohydrate kinase pfkB family.</text>
</comment>
<dbReference type="NCBIfam" id="TIGR01231">
    <property type="entry name" value="lacC"/>
    <property type="match status" value="1"/>
</dbReference>
<dbReference type="EMBL" id="LEPB01000006">
    <property type="protein sequence ID" value="RCA09932.1"/>
    <property type="molecule type" value="Genomic_DNA"/>
</dbReference>
<keyword evidence="4 8" id="KW-0547">Nucleotide-binding</keyword>
<evidence type="ECO:0000256" key="3">
    <source>
        <dbReference type="ARBA" id="ARBA00022736"/>
    </source>
</evidence>
<dbReference type="PIRSF" id="PIRSF000535">
    <property type="entry name" value="1PFK/6PFK/LacC"/>
    <property type="match status" value="1"/>
</dbReference>
<protein>
    <recommendedName>
        <fullName evidence="7 8">Tagatose-6-phosphate kinase</fullName>
        <ecNumber evidence="7 8">2.7.1.144</ecNumber>
    </recommendedName>
</protein>
<dbReference type="GO" id="GO:0009024">
    <property type="term" value="F:tagatose-6-phosphate kinase activity"/>
    <property type="evidence" value="ECO:0007669"/>
    <property type="project" value="UniProtKB-UniRule"/>
</dbReference>
<evidence type="ECO:0000256" key="2">
    <source>
        <dbReference type="ARBA" id="ARBA00022679"/>
    </source>
</evidence>
<keyword evidence="6 8" id="KW-0067">ATP-binding</keyword>
<evidence type="ECO:0000256" key="8">
    <source>
        <dbReference type="PIRNR" id="PIRNR000535"/>
    </source>
</evidence>
<dbReference type="GO" id="GO:0005524">
    <property type="term" value="F:ATP binding"/>
    <property type="evidence" value="ECO:0007669"/>
    <property type="project" value="UniProtKB-KW"/>
</dbReference>
<dbReference type="InterPro" id="IPR011611">
    <property type="entry name" value="PfkB_dom"/>
</dbReference>
<keyword evidence="3 8" id="KW-0423">Lactose metabolism</keyword>
<evidence type="ECO:0000313" key="10">
    <source>
        <dbReference type="EMBL" id="RCA09932.1"/>
    </source>
</evidence>
<comment type="caution">
    <text evidence="10">The sequence shown here is derived from an EMBL/GenBank/DDBJ whole genome shotgun (WGS) entry which is preliminary data.</text>
</comment>
<dbReference type="FunFam" id="3.40.1190.20:FF:000001">
    <property type="entry name" value="Phosphofructokinase"/>
    <property type="match status" value="1"/>
</dbReference>
<evidence type="ECO:0000313" key="11">
    <source>
        <dbReference type="Proteomes" id="UP000252797"/>
    </source>
</evidence>
<dbReference type="UniPathway" id="UPA00704">
    <property type="reaction ID" value="UER00715"/>
</dbReference>
<evidence type="ECO:0000256" key="7">
    <source>
        <dbReference type="NCBIfam" id="TIGR01231"/>
    </source>
</evidence>
<feature type="domain" description="Carbohydrate kinase PfkB" evidence="9">
    <location>
        <begin position="7"/>
        <end position="289"/>
    </location>
</feature>
<dbReference type="CDD" id="cd01164">
    <property type="entry name" value="FruK_PfkB_like"/>
    <property type="match status" value="1"/>
</dbReference>
<dbReference type="GO" id="GO:2001059">
    <property type="term" value="P:D-tagatose 6-phosphate catabolic process"/>
    <property type="evidence" value="ECO:0007669"/>
    <property type="project" value="UniProtKB-UniPathway"/>
</dbReference>
<dbReference type="NCBIfam" id="TIGR03168">
    <property type="entry name" value="1-PFK"/>
    <property type="match status" value="1"/>
</dbReference>
<reference evidence="10 11" key="1">
    <citation type="submission" date="2015-06" db="EMBL/GenBank/DDBJ databases">
        <title>The Genome Sequence of Enterococcus durans 4EA1.</title>
        <authorList>
            <consortium name="The Broad Institute Genomics Platform"/>
            <consortium name="The Broad Institute Genome Sequencing Center for Infectious Disease"/>
            <person name="Earl A.M."/>
            <person name="Van Tyne D."/>
            <person name="Lebreton F."/>
            <person name="Saavedra J.T."/>
            <person name="Gilmore M.S."/>
            <person name="Manson Mcguire A."/>
            <person name="Clock S."/>
            <person name="Crupain M."/>
            <person name="Rangan U."/>
            <person name="Young S."/>
            <person name="Abouelleil A."/>
            <person name="Cao P."/>
            <person name="Chapman S.B."/>
            <person name="Griggs A."/>
            <person name="Priest M."/>
            <person name="Shea T."/>
            <person name="Wortman J."/>
            <person name="Nusbaum C."/>
            <person name="Birren B."/>
        </authorList>
    </citation>
    <scope>NUCLEOTIDE SEQUENCE [LARGE SCALE GENOMIC DNA]</scope>
    <source>
        <strain evidence="10 11">4EA1</strain>
    </source>
</reference>
<keyword evidence="5 10" id="KW-0418">Kinase</keyword>